<organism evidence="2 3">
    <name type="scientific">Teladorsagia circumcincta</name>
    <name type="common">Brown stomach worm</name>
    <name type="synonym">Ostertagia circumcincta</name>
    <dbReference type="NCBI Taxonomy" id="45464"/>
    <lineage>
        <taxon>Eukaryota</taxon>
        <taxon>Metazoa</taxon>
        <taxon>Ecdysozoa</taxon>
        <taxon>Nematoda</taxon>
        <taxon>Chromadorea</taxon>
        <taxon>Rhabditida</taxon>
        <taxon>Rhabditina</taxon>
        <taxon>Rhabditomorpha</taxon>
        <taxon>Strongyloidea</taxon>
        <taxon>Trichostrongylidae</taxon>
        <taxon>Teladorsagia</taxon>
    </lineage>
</organism>
<feature type="non-terminal residue" evidence="2">
    <location>
        <position position="152"/>
    </location>
</feature>
<dbReference type="Pfam" id="PF23096">
    <property type="entry name" value="HEAT_PSME4"/>
    <property type="match status" value="1"/>
</dbReference>
<gene>
    <name evidence="2" type="ORF">TELCIR_22956</name>
</gene>
<protein>
    <recommendedName>
        <fullName evidence="1">Proteasome activator complex subunit 4-like HEAT repeat-like domain-containing protein</fullName>
    </recommendedName>
</protein>
<dbReference type="Proteomes" id="UP000230423">
    <property type="component" value="Unassembled WGS sequence"/>
</dbReference>
<dbReference type="InterPro" id="IPR055455">
    <property type="entry name" value="HEAT_PSME4"/>
</dbReference>
<evidence type="ECO:0000313" key="2">
    <source>
        <dbReference type="EMBL" id="PIO55656.1"/>
    </source>
</evidence>
<name>A0A2G9TCG8_TELCI</name>
<dbReference type="AlphaFoldDB" id="A0A2G9TCG8"/>
<feature type="non-terminal residue" evidence="2">
    <location>
        <position position="1"/>
    </location>
</feature>
<dbReference type="OrthoDB" id="5829623at2759"/>
<dbReference type="EMBL" id="KZ384868">
    <property type="protein sequence ID" value="PIO55656.1"/>
    <property type="molecule type" value="Genomic_DNA"/>
</dbReference>
<accession>A0A2G9TCG8</accession>
<evidence type="ECO:0000313" key="3">
    <source>
        <dbReference type="Proteomes" id="UP000230423"/>
    </source>
</evidence>
<feature type="domain" description="Proteasome activator complex subunit 4-like HEAT repeat-like" evidence="1">
    <location>
        <begin position="2"/>
        <end position="145"/>
    </location>
</feature>
<evidence type="ECO:0000259" key="1">
    <source>
        <dbReference type="Pfam" id="PF23096"/>
    </source>
</evidence>
<reference evidence="2 3" key="1">
    <citation type="submission" date="2015-09" db="EMBL/GenBank/DDBJ databases">
        <title>Draft genome of the parasitic nematode Teladorsagia circumcincta isolate WARC Sus (inbred).</title>
        <authorList>
            <person name="Mitreva M."/>
        </authorList>
    </citation>
    <scope>NUCLEOTIDE SEQUENCE [LARGE SCALE GENOMIC DNA]</scope>
    <source>
        <strain evidence="2 3">S</strain>
    </source>
</reference>
<proteinExistence type="predicted"/>
<sequence>ILLSKLIDEEQIYREKSSEELAYWLKKNKARTIRMNWMCPKKPQERVFLKCGIRPDNMSLAYDSENLPNSEDKWNSTVFFSKQFGCYKWPETISVVVFAKRPQINRPKLNECEKAIVAAFENPEFYGLWITLLLIEKRDLPELKESTVWIVK</sequence>
<keyword evidence="3" id="KW-1185">Reference proteome</keyword>